<dbReference type="STRING" id="1121416.SAMN02745220_03764"/>
<dbReference type="EMBL" id="FRFE01000022">
    <property type="protein sequence ID" value="SHO51017.1"/>
    <property type="molecule type" value="Genomic_DNA"/>
</dbReference>
<reference evidence="1 2" key="1">
    <citation type="submission" date="2016-12" db="EMBL/GenBank/DDBJ databases">
        <authorList>
            <person name="Song W.-J."/>
            <person name="Kurnit D.M."/>
        </authorList>
    </citation>
    <scope>NUCLEOTIDE SEQUENCE [LARGE SCALE GENOMIC DNA]</scope>
    <source>
        <strain evidence="1 2">DSM 18488</strain>
    </source>
</reference>
<dbReference type="AlphaFoldDB" id="A0A1M7YEF2"/>
<evidence type="ECO:0000313" key="2">
    <source>
        <dbReference type="Proteomes" id="UP000184603"/>
    </source>
</evidence>
<evidence type="ECO:0000313" key="1">
    <source>
        <dbReference type="EMBL" id="SHO51017.1"/>
    </source>
</evidence>
<organism evidence="1 2">
    <name type="scientific">Desulfopila aestuarii DSM 18488</name>
    <dbReference type="NCBI Taxonomy" id="1121416"/>
    <lineage>
        <taxon>Bacteria</taxon>
        <taxon>Pseudomonadati</taxon>
        <taxon>Thermodesulfobacteriota</taxon>
        <taxon>Desulfobulbia</taxon>
        <taxon>Desulfobulbales</taxon>
        <taxon>Desulfocapsaceae</taxon>
        <taxon>Desulfopila</taxon>
    </lineage>
</organism>
<dbReference type="PANTHER" id="PTHR33375:SF1">
    <property type="entry name" value="CHROMOSOME-PARTITIONING PROTEIN PARB-RELATED"/>
    <property type="match status" value="1"/>
</dbReference>
<name>A0A1M7YEF2_9BACT</name>
<proteinExistence type="predicted"/>
<dbReference type="InterPro" id="IPR050336">
    <property type="entry name" value="Chromosome_partition/occlusion"/>
</dbReference>
<dbReference type="SUPFAM" id="SSF109709">
    <property type="entry name" value="KorB DNA-binding domain-like"/>
    <property type="match status" value="1"/>
</dbReference>
<dbReference type="Gene3D" id="1.10.10.2830">
    <property type="match status" value="1"/>
</dbReference>
<dbReference type="GO" id="GO:0007059">
    <property type="term" value="P:chromosome segregation"/>
    <property type="evidence" value="ECO:0007669"/>
    <property type="project" value="TreeGrafter"/>
</dbReference>
<gene>
    <name evidence="1" type="ORF">SAMN02745220_03764</name>
</gene>
<dbReference type="Proteomes" id="UP000184603">
    <property type="component" value="Unassembled WGS sequence"/>
</dbReference>
<protein>
    <submittedName>
        <fullName evidence="1">Chromosome partitioning protein, ParB family</fullName>
    </submittedName>
</protein>
<dbReference type="GO" id="GO:0005694">
    <property type="term" value="C:chromosome"/>
    <property type="evidence" value="ECO:0007669"/>
    <property type="project" value="TreeGrafter"/>
</dbReference>
<sequence length="314" mass="35907">MKPLFTCSNVSARKLRSANSCELHPFLSSGITIFQSVDSIQRSGLIYLPLVRKDTKGSYEIITGKRCIDIFHESFPLENILCRVLEEEISDMQMLALLYEEHTMRGELTIIEQAHFVQICMTRLSEPEQQLQLFTQLGLSSTPYGLKRLIALLDLEQGLQAALWEGRLNENMARELLRLNREDRQSFYDLVVNLGIGGGKQKRLLALLKDLAGRNGLSFQAYLDQEAISAILDHQEMNTPQKGQVLLQLLQQLHSPALTEAEEGFLKWKRQLYLPPNCSVEHSPSFEQDEVSLTVRFADHRELESFLAKFREDL</sequence>
<dbReference type="GO" id="GO:0045881">
    <property type="term" value="P:positive regulation of sporulation resulting in formation of a cellular spore"/>
    <property type="evidence" value="ECO:0007669"/>
    <property type="project" value="TreeGrafter"/>
</dbReference>
<keyword evidence="2" id="KW-1185">Reference proteome</keyword>
<dbReference type="PANTHER" id="PTHR33375">
    <property type="entry name" value="CHROMOSOME-PARTITIONING PROTEIN PARB-RELATED"/>
    <property type="match status" value="1"/>
</dbReference>
<accession>A0A1M7YEF2</accession>